<organism evidence="1 2">
    <name type="scientific">Diatraea saccharalis</name>
    <name type="common">sugarcane borer</name>
    <dbReference type="NCBI Taxonomy" id="40085"/>
    <lineage>
        <taxon>Eukaryota</taxon>
        <taxon>Metazoa</taxon>
        <taxon>Ecdysozoa</taxon>
        <taxon>Arthropoda</taxon>
        <taxon>Hexapoda</taxon>
        <taxon>Insecta</taxon>
        <taxon>Pterygota</taxon>
        <taxon>Neoptera</taxon>
        <taxon>Endopterygota</taxon>
        <taxon>Lepidoptera</taxon>
        <taxon>Glossata</taxon>
        <taxon>Ditrysia</taxon>
        <taxon>Pyraloidea</taxon>
        <taxon>Crambidae</taxon>
        <taxon>Crambinae</taxon>
        <taxon>Diatraea</taxon>
    </lineage>
</organism>
<reference evidence="1" key="2">
    <citation type="submission" date="2022-10" db="EMBL/GenBank/DDBJ databases">
        <authorList>
            <consortium name="ENA_rothamsted_submissions"/>
            <consortium name="culmorum"/>
            <person name="King R."/>
        </authorList>
    </citation>
    <scope>NUCLEOTIDE SEQUENCE</scope>
</reference>
<evidence type="ECO:0000313" key="2">
    <source>
        <dbReference type="Proteomes" id="UP001153714"/>
    </source>
</evidence>
<reference evidence="1" key="1">
    <citation type="submission" date="2021-12" db="EMBL/GenBank/DDBJ databases">
        <authorList>
            <person name="King R."/>
        </authorList>
    </citation>
    <scope>NUCLEOTIDE SEQUENCE</scope>
</reference>
<dbReference type="Proteomes" id="UP001153714">
    <property type="component" value="Chromosome 8"/>
</dbReference>
<dbReference type="Gene3D" id="1.20.1270.420">
    <property type="match status" value="1"/>
</dbReference>
<dbReference type="EMBL" id="OU893339">
    <property type="protein sequence ID" value="CAG9795439.1"/>
    <property type="molecule type" value="Genomic_DNA"/>
</dbReference>
<dbReference type="OrthoDB" id="10013850at2759"/>
<protein>
    <submittedName>
        <fullName evidence="1">Uncharacterized protein</fullName>
    </submittedName>
</protein>
<proteinExistence type="predicted"/>
<keyword evidence="2" id="KW-1185">Reference proteome</keyword>
<name>A0A9N9RF55_9NEOP</name>
<gene>
    <name evidence="1" type="ORF">DIATSA_LOCUS12705</name>
</gene>
<sequence length="143" mass="14889">MLFNKNNHNVSLPPEPDAPKFPVFSNIVSVENDATQAKTACSVGHAIRRRVEALCRASLLCALCVRYWGGAVQARLRAAAGRARAAAAHADRLHDAARALDLLPPAAPAPTPASTPAPAHAPAAAALAAEVRTSYVADIVTRA</sequence>
<accession>A0A9N9RF55</accession>
<evidence type="ECO:0000313" key="1">
    <source>
        <dbReference type="EMBL" id="CAG9795439.1"/>
    </source>
</evidence>
<dbReference type="AlphaFoldDB" id="A0A9N9RF55"/>